<organism evidence="1 2">
    <name type="scientific">Aspergillus sclerotioniger CBS 115572</name>
    <dbReference type="NCBI Taxonomy" id="1450535"/>
    <lineage>
        <taxon>Eukaryota</taxon>
        <taxon>Fungi</taxon>
        <taxon>Dikarya</taxon>
        <taxon>Ascomycota</taxon>
        <taxon>Pezizomycotina</taxon>
        <taxon>Eurotiomycetes</taxon>
        <taxon>Eurotiomycetidae</taxon>
        <taxon>Eurotiales</taxon>
        <taxon>Aspergillaceae</taxon>
        <taxon>Aspergillus</taxon>
        <taxon>Aspergillus subgen. Circumdati</taxon>
    </lineage>
</organism>
<evidence type="ECO:0000313" key="1">
    <source>
        <dbReference type="EMBL" id="PWY76151.1"/>
    </source>
</evidence>
<name>A0A317VS66_9EURO</name>
<comment type="caution">
    <text evidence="1">The sequence shown here is derived from an EMBL/GenBank/DDBJ whole genome shotgun (WGS) entry which is preliminary data.</text>
</comment>
<dbReference type="OrthoDB" id="4453902at2759"/>
<evidence type="ECO:0000313" key="2">
    <source>
        <dbReference type="Proteomes" id="UP000246702"/>
    </source>
</evidence>
<gene>
    <name evidence="1" type="ORF">BO94DRAFT_589003</name>
</gene>
<keyword evidence="2" id="KW-1185">Reference proteome</keyword>
<dbReference type="AlphaFoldDB" id="A0A317VS66"/>
<protein>
    <submittedName>
        <fullName evidence="1">Uncharacterized protein</fullName>
    </submittedName>
</protein>
<sequence>MKISIFRKCRDLLLAVNSIKTPLLEIDELHKIGIQAIKTEMNSNEQLNFQPCFFQPLDSSALSKYPLLPGCRTYDIDEGLTYESCLGAVLEENPNEKHPEEKALKALDKAHESIREWGPWLGCDLRRLDDHITSHLECHRAGIPEGKALEDLTPLRPIGTYCGRPPNALFLLENDVPGIINWQIVRNLAHRSAEFPHTIGFFWNEIDANDQTLTLGELRGILRWTVSMYYRPGFGRHLSYPLLSIWYMGPKHGRIIQSHHDGQKMILQYSSLMSFEDIDKAPTSLFVRYGASSPVGTSVVPTV</sequence>
<dbReference type="GeneID" id="37118064"/>
<accession>A0A317VS66</accession>
<dbReference type="RefSeq" id="XP_025464148.1">
    <property type="nucleotide sequence ID" value="XM_025615921.1"/>
</dbReference>
<dbReference type="EMBL" id="MSFK01000028">
    <property type="protein sequence ID" value="PWY76151.1"/>
    <property type="molecule type" value="Genomic_DNA"/>
</dbReference>
<dbReference type="Proteomes" id="UP000246702">
    <property type="component" value="Unassembled WGS sequence"/>
</dbReference>
<proteinExistence type="predicted"/>
<reference evidence="1 2" key="1">
    <citation type="submission" date="2016-12" db="EMBL/GenBank/DDBJ databases">
        <title>The genomes of Aspergillus section Nigri reveals drivers in fungal speciation.</title>
        <authorList>
            <consortium name="DOE Joint Genome Institute"/>
            <person name="Vesth T.C."/>
            <person name="Nybo J."/>
            <person name="Theobald S."/>
            <person name="Brandl J."/>
            <person name="Frisvad J.C."/>
            <person name="Nielsen K.F."/>
            <person name="Lyhne E.K."/>
            <person name="Kogle M.E."/>
            <person name="Kuo A."/>
            <person name="Riley R."/>
            <person name="Clum A."/>
            <person name="Nolan M."/>
            <person name="Lipzen A."/>
            <person name="Salamov A."/>
            <person name="Henrissat B."/>
            <person name="Wiebenga A."/>
            <person name="De Vries R.P."/>
            <person name="Grigoriev I.V."/>
            <person name="Mortensen U.H."/>
            <person name="Andersen M.R."/>
            <person name="Baker S.E."/>
        </authorList>
    </citation>
    <scope>NUCLEOTIDE SEQUENCE [LARGE SCALE GENOMIC DNA]</scope>
    <source>
        <strain evidence="1 2">CBS 115572</strain>
    </source>
</reference>